<dbReference type="InterPro" id="IPR052125">
    <property type="entry name" value="KLHDC10"/>
</dbReference>
<dbReference type="OrthoDB" id="10251809at2759"/>
<evidence type="ECO:0000256" key="3">
    <source>
        <dbReference type="ARBA" id="ARBA00038487"/>
    </source>
</evidence>
<dbReference type="InterPro" id="IPR006652">
    <property type="entry name" value="Kelch_1"/>
</dbReference>
<gene>
    <name evidence="5" type="ORF">RF11_03208</name>
</gene>
<evidence type="ECO:0000256" key="4">
    <source>
        <dbReference type="ARBA" id="ARBA00041041"/>
    </source>
</evidence>
<comment type="similarity">
    <text evidence="3">Belongs to the KLHDC10 family.</text>
</comment>
<dbReference type="InterPro" id="IPR011043">
    <property type="entry name" value="Gal_Oxase/kelch_b-propeller"/>
</dbReference>
<organism evidence="5 6">
    <name type="scientific">Thelohanellus kitauei</name>
    <name type="common">Myxosporean</name>
    <dbReference type="NCBI Taxonomy" id="669202"/>
    <lineage>
        <taxon>Eukaryota</taxon>
        <taxon>Metazoa</taxon>
        <taxon>Cnidaria</taxon>
        <taxon>Myxozoa</taxon>
        <taxon>Myxosporea</taxon>
        <taxon>Bivalvulida</taxon>
        <taxon>Platysporina</taxon>
        <taxon>Myxobolidae</taxon>
        <taxon>Thelohanellus</taxon>
    </lineage>
</organism>
<evidence type="ECO:0000313" key="5">
    <source>
        <dbReference type="EMBL" id="KII69158.1"/>
    </source>
</evidence>
<accession>A0A0C2JIK1</accession>
<dbReference type="InterPro" id="IPR015915">
    <property type="entry name" value="Kelch-typ_b-propeller"/>
</dbReference>
<sequence length="361" mass="42614">MDITNEQVMPKYRICHSMTSARPLIFIYGGFDNIQNINYNELWSYNTLSGVWKQYKTPIEIKDTCHSSSSCAVENLVYIFGGGCIEGDVFRTTNSLISFDIKSATWETVSPHIIDEDDDRPYPMSLCLLFYHNESLYVLGTYDEHVEEYECEYEMFKFCLKTSTWSKVRQIEVTPIFRYNIFGTVYNNQLYTFNDPDDPTNKYRNVWIFDFSNHTWTTKETNSKNQQYPEDRFDESFAFSSKFGYMSGGACPYTYNGYSDIWRLDLDTLEWYKLDYTLKVWVYRHVMLVVDDSYLYSFGGCDEKYDDLNILQKFIVQPSTLYRQSIESVVRSPNVKIYIKSLPLSIREEFDINDDDSYVNT</sequence>
<proteinExistence type="inferred from homology"/>
<evidence type="ECO:0000313" key="6">
    <source>
        <dbReference type="Proteomes" id="UP000031668"/>
    </source>
</evidence>
<keyword evidence="1" id="KW-0880">Kelch repeat</keyword>
<reference evidence="5 6" key="1">
    <citation type="journal article" date="2014" name="Genome Biol. Evol.">
        <title>The genome of the myxosporean Thelohanellus kitauei shows adaptations to nutrient acquisition within its fish host.</title>
        <authorList>
            <person name="Yang Y."/>
            <person name="Xiong J."/>
            <person name="Zhou Z."/>
            <person name="Huo F."/>
            <person name="Miao W."/>
            <person name="Ran C."/>
            <person name="Liu Y."/>
            <person name="Zhang J."/>
            <person name="Feng J."/>
            <person name="Wang M."/>
            <person name="Wang M."/>
            <person name="Wang L."/>
            <person name="Yao B."/>
        </authorList>
    </citation>
    <scope>NUCLEOTIDE SEQUENCE [LARGE SCALE GENOMIC DNA]</scope>
    <source>
        <strain evidence="5">Wuqing</strain>
    </source>
</reference>
<dbReference type="Pfam" id="PF24681">
    <property type="entry name" value="Kelch_KLHDC2_KLHL20_DRC7"/>
    <property type="match status" value="1"/>
</dbReference>
<dbReference type="Pfam" id="PF01344">
    <property type="entry name" value="Kelch_1"/>
    <property type="match status" value="1"/>
</dbReference>
<dbReference type="SUPFAM" id="SSF50965">
    <property type="entry name" value="Galactose oxidase, central domain"/>
    <property type="match status" value="1"/>
</dbReference>
<protein>
    <recommendedName>
        <fullName evidence="4">Kelch domain-containing protein 10</fullName>
    </recommendedName>
</protein>
<dbReference type="EMBL" id="JWZT01002564">
    <property type="protein sequence ID" value="KII69158.1"/>
    <property type="molecule type" value="Genomic_DNA"/>
</dbReference>
<name>A0A0C2JIK1_THEKT</name>
<dbReference type="Proteomes" id="UP000031668">
    <property type="component" value="Unassembled WGS sequence"/>
</dbReference>
<keyword evidence="6" id="KW-1185">Reference proteome</keyword>
<dbReference type="PANTHER" id="PTHR46428:SF1">
    <property type="entry name" value="KELCH DOMAIN-CONTAINING PROTEIN 10"/>
    <property type="match status" value="1"/>
</dbReference>
<keyword evidence="2" id="KW-0677">Repeat</keyword>
<dbReference type="PANTHER" id="PTHR46428">
    <property type="entry name" value="KELCH DOMAIN-CONTAINING PROTEIN 10"/>
    <property type="match status" value="1"/>
</dbReference>
<evidence type="ECO:0000256" key="1">
    <source>
        <dbReference type="ARBA" id="ARBA00022441"/>
    </source>
</evidence>
<dbReference type="Gene3D" id="2.120.10.80">
    <property type="entry name" value="Kelch-type beta propeller"/>
    <property type="match status" value="2"/>
</dbReference>
<comment type="caution">
    <text evidence="5">The sequence shown here is derived from an EMBL/GenBank/DDBJ whole genome shotgun (WGS) entry which is preliminary data.</text>
</comment>
<dbReference type="GO" id="GO:0032874">
    <property type="term" value="P:positive regulation of stress-activated MAPK cascade"/>
    <property type="evidence" value="ECO:0007669"/>
    <property type="project" value="TreeGrafter"/>
</dbReference>
<evidence type="ECO:0000256" key="2">
    <source>
        <dbReference type="ARBA" id="ARBA00022737"/>
    </source>
</evidence>
<dbReference type="AlphaFoldDB" id="A0A0C2JIK1"/>